<sequence>MNTEKCTTFVILPESDLISLRKLMEDVRAKIDTTFTSNISPSREPDYILKAEFMAATGMKRSKFQELINSSAIKTVKKKRKVYVLASEINRYFTDPSIQ</sequence>
<keyword evidence="2" id="KW-1185">Reference proteome</keyword>
<name>A0A1I0PL18_9BACT</name>
<evidence type="ECO:0000313" key="1">
    <source>
        <dbReference type="EMBL" id="SEW15072.1"/>
    </source>
</evidence>
<dbReference type="STRING" id="29529.SAMN04488122_0845"/>
<dbReference type="AlphaFoldDB" id="A0A1I0PL18"/>
<reference evidence="2" key="1">
    <citation type="submission" date="2016-10" db="EMBL/GenBank/DDBJ databases">
        <authorList>
            <person name="Varghese N."/>
            <person name="Submissions S."/>
        </authorList>
    </citation>
    <scope>NUCLEOTIDE SEQUENCE [LARGE SCALE GENOMIC DNA]</scope>
    <source>
        <strain evidence="2">DSM 3695</strain>
    </source>
</reference>
<evidence type="ECO:0008006" key="3">
    <source>
        <dbReference type="Google" id="ProtNLM"/>
    </source>
</evidence>
<dbReference type="RefSeq" id="WP_143059067.1">
    <property type="nucleotide sequence ID" value="NZ_FOJG01000001.1"/>
</dbReference>
<evidence type="ECO:0000313" key="2">
    <source>
        <dbReference type="Proteomes" id="UP000199310"/>
    </source>
</evidence>
<gene>
    <name evidence="1" type="ORF">SAMN04488122_0845</name>
</gene>
<dbReference type="Proteomes" id="UP000199310">
    <property type="component" value="Unassembled WGS sequence"/>
</dbReference>
<accession>A0A1I0PL18</accession>
<proteinExistence type="predicted"/>
<dbReference type="EMBL" id="FOJG01000001">
    <property type="protein sequence ID" value="SEW15072.1"/>
    <property type="molecule type" value="Genomic_DNA"/>
</dbReference>
<dbReference type="OrthoDB" id="673390at2"/>
<protein>
    <recommendedName>
        <fullName evidence="3">Helix-turn-helix domain-containing protein</fullName>
    </recommendedName>
</protein>
<organism evidence="1 2">
    <name type="scientific">Chitinophaga arvensicola</name>
    <dbReference type="NCBI Taxonomy" id="29529"/>
    <lineage>
        <taxon>Bacteria</taxon>
        <taxon>Pseudomonadati</taxon>
        <taxon>Bacteroidota</taxon>
        <taxon>Chitinophagia</taxon>
        <taxon>Chitinophagales</taxon>
        <taxon>Chitinophagaceae</taxon>
        <taxon>Chitinophaga</taxon>
    </lineage>
</organism>